<reference evidence="2" key="2">
    <citation type="submission" date="2020-11" db="EMBL/GenBank/DDBJ databases">
        <authorList>
            <person name="McCartney M.A."/>
            <person name="Auch B."/>
            <person name="Kono T."/>
            <person name="Mallez S."/>
            <person name="Becker A."/>
            <person name="Gohl D.M."/>
            <person name="Silverstein K.A.T."/>
            <person name="Koren S."/>
            <person name="Bechman K.B."/>
            <person name="Herman A."/>
            <person name="Abrahante J.E."/>
            <person name="Garbe J."/>
        </authorList>
    </citation>
    <scope>NUCLEOTIDE SEQUENCE</scope>
    <source>
        <strain evidence="2">Duluth1</strain>
        <tissue evidence="2">Whole animal</tissue>
    </source>
</reference>
<feature type="compositionally biased region" description="Polar residues" evidence="1">
    <location>
        <begin position="1"/>
        <end position="11"/>
    </location>
</feature>
<accession>A0A9D3YQL8</accession>
<sequence length="105" mass="12014">MHTKRTASTTIKARPNNVAGRDKSQEKRSGSLHDWRALRSRHAYFEHAQNKRSGIVANKNRRKAARKHHGEVFMIVVKRRSMMLNVAAVNANGRNEDHNFPNSSI</sequence>
<proteinExistence type="predicted"/>
<keyword evidence="3" id="KW-1185">Reference proteome</keyword>
<organism evidence="2 3">
    <name type="scientific">Dreissena polymorpha</name>
    <name type="common">Zebra mussel</name>
    <name type="synonym">Mytilus polymorpha</name>
    <dbReference type="NCBI Taxonomy" id="45954"/>
    <lineage>
        <taxon>Eukaryota</taxon>
        <taxon>Metazoa</taxon>
        <taxon>Spiralia</taxon>
        <taxon>Lophotrochozoa</taxon>
        <taxon>Mollusca</taxon>
        <taxon>Bivalvia</taxon>
        <taxon>Autobranchia</taxon>
        <taxon>Heteroconchia</taxon>
        <taxon>Euheterodonta</taxon>
        <taxon>Imparidentia</taxon>
        <taxon>Neoheterodontei</taxon>
        <taxon>Myida</taxon>
        <taxon>Dreissenoidea</taxon>
        <taxon>Dreissenidae</taxon>
        <taxon>Dreissena</taxon>
    </lineage>
</organism>
<reference evidence="2" key="1">
    <citation type="journal article" date="2019" name="bioRxiv">
        <title>The Genome of the Zebra Mussel, Dreissena polymorpha: A Resource for Invasive Species Research.</title>
        <authorList>
            <person name="McCartney M.A."/>
            <person name="Auch B."/>
            <person name="Kono T."/>
            <person name="Mallez S."/>
            <person name="Zhang Y."/>
            <person name="Obille A."/>
            <person name="Becker A."/>
            <person name="Abrahante J.E."/>
            <person name="Garbe J."/>
            <person name="Badalamenti J.P."/>
            <person name="Herman A."/>
            <person name="Mangelson H."/>
            <person name="Liachko I."/>
            <person name="Sullivan S."/>
            <person name="Sone E.D."/>
            <person name="Koren S."/>
            <person name="Silverstein K.A.T."/>
            <person name="Beckman K.B."/>
            <person name="Gohl D.M."/>
        </authorList>
    </citation>
    <scope>NUCLEOTIDE SEQUENCE</scope>
    <source>
        <strain evidence="2">Duluth1</strain>
        <tissue evidence="2">Whole animal</tissue>
    </source>
</reference>
<feature type="compositionally biased region" description="Basic and acidic residues" evidence="1">
    <location>
        <begin position="20"/>
        <end position="35"/>
    </location>
</feature>
<comment type="caution">
    <text evidence="2">The sequence shown here is derived from an EMBL/GenBank/DDBJ whole genome shotgun (WGS) entry which is preliminary data.</text>
</comment>
<dbReference type="Proteomes" id="UP000828390">
    <property type="component" value="Unassembled WGS sequence"/>
</dbReference>
<gene>
    <name evidence="2" type="ORF">DPMN_080014</name>
</gene>
<feature type="region of interest" description="Disordered" evidence="1">
    <location>
        <begin position="1"/>
        <end position="35"/>
    </location>
</feature>
<protein>
    <submittedName>
        <fullName evidence="2">Uncharacterized protein</fullName>
    </submittedName>
</protein>
<evidence type="ECO:0000256" key="1">
    <source>
        <dbReference type="SAM" id="MobiDB-lite"/>
    </source>
</evidence>
<name>A0A9D3YQL8_DREPO</name>
<evidence type="ECO:0000313" key="3">
    <source>
        <dbReference type="Proteomes" id="UP000828390"/>
    </source>
</evidence>
<evidence type="ECO:0000313" key="2">
    <source>
        <dbReference type="EMBL" id="KAH3704952.1"/>
    </source>
</evidence>
<dbReference type="EMBL" id="JAIWYP010000015">
    <property type="protein sequence ID" value="KAH3704952.1"/>
    <property type="molecule type" value="Genomic_DNA"/>
</dbReference>
<dbReference type="AlphaFoldDB" id="A0A9D3YQL8"/>